<accession>A0A975GVY9</accession>
<dbReference type="AlphaFoldDB" id="A0A975GVY9"/>
<dbReference type="Proteomes" id="UP000663722">
    <property type="component" value="Chromosome"/>
</dbReference>
<organism evidence="1 2">
    <name type="scientific">Desulfonema magnum</name>
    <dbReference type="NCBI Taxonomy" id="45655"/>
    <lineage>
        <taxon>Bacteria</taxon>
        <taxon>Pseudomonadati</taxon>
        <taxon>Thermodesulfobacteriota</taxon>
        <taxon>Desulfobacteria</taxon>
        <taxon>Desulfobacterales</taxon>
        <taxon>Desulfococcaceae</taxon>
        <taxon>Desulfonema</taxon>
    </lineage>
</organism>
<proteinExistence type="predicted"/>
<dbReference type="EMBL" id="CP061800">
    <property type="protein sequence ID" value="QTA93688.1"/>
    <property type="molecule type" value="Genomic_DNA"/>
</dbReference>
<dbReference type="KEGG" id="dmm:dnm_097920"/>
<evidence type="ECO:0000313" key="2">
    <source>
        <dbReference type="Proteomes" id="UP000663722"/>
    </source>
</evidence>
<reference evidence="1" key="1">
    <citation type="journal article" date="2021" name="Microb. Physiol.">
        <title>Proteogenomic Insights into the Physiology of Marine, Sulfate-Reducing, Filamentous Desulfonema limicola and Desulfonema magnum.</title>
        <authorList>
            <person name="Schnaars V."/>
            <person name="Wohlbrand L."/>
            <person name="Scheve S."/>
            <person name="Hinrichs C."/>
            <person name="Reinhardt R."/>
            <person name="Rabus R."/>
        </authorList>
    </citation>
    <scope>NUCLEOTIDE SEQUENCE</scope>
    <source>
        <strain evidence="1">4be13</strain>
    </source>
</reference>
<keyword evidence="2" id="KW-1185">Reference proteome</keyword>
<name>A0A975GVY9_9BACT</name>
<protein>
    <submittedName>
        <fullName evidence="1">Uncharacterized protein</fullName>
    </submittedName>
</protein>
<gene>
    <name evidence="1" type="ORF">dnm_097920</name>
</gene>
<sequence>MTDAPIPEAVDSCFRRNDRKKFEHRVIKEALEEKRRGKLREL</sequence>
<evidence type="ECO:0000313" key="1">
    <source>
        <dbReference type="EMBL" id="QTA93688.1"/>
    </source>
</evidence>